<keyword evidence="2" id="KW-1185">Reference proteome</keyword>
<evidence type="ECO:0000313" key="2">
    <source>
        <dbReference type="Proteomes" id="UP001219568"/>
    </source>
</evidence>
<sequence length="116" mass="12989">MQPVDSHHGWGLYYPPIGCPAKPLLQVAYSESAKKLESDVKSWLNPGEEGANVTLTLQIDPTKPTRERVTRHSMQSRGIENTQIIILKSDDEHVKVSCDPLVIPFDLIFRRKPIGG</sequence>
<organism evidence="1 2">
    <name type="scientific">Penicillium canescens</name>
    <dbReference type="NCBI Taxonomy" id="5083"/>
    <lineage>
        <taxon>Eukaryota</taxon>
        <taxon>Fungi</taxon>
        <taxon>Dikarya</taxon>
        <taxon>Ascomycota</taxon>
        <taxon>Pezizomycotina</taxon>
        <taxon>Eurotiomycetes</taxon>
        <taxon>Eurotiomycetidae</taxon>
        <taxon>Eurotiales</taxon>
        <taxon>Aspergillaceae</taxon>
        <taxon>Penicillium</taxon>
    </lineage>
</organism>
<protein>
    <submittedName>
        <fullName evidence="1">Uncharacterized protein</fullName>
    </submittedName>
</protein>
<dbReference type="EMBL" id="JAQJZL010000016">
    <property type="protein sequence ID" value="KAJ6023479.1"/>
    <property type="molecule type" value="Genomic_DNA"/>
</dbReference>
<dbReference type="AlphaFoldDB" id="A0AAD6HZQ5"/>
<comment type="caution">
    <text evidence="1">The sequence shown here is derived from an EMBL/GenBank/DDBJ whole genome shotgun (WGS) entry which is preliminary data.</text>
</comment>
<name>A0AAD6HZQ5_PENCN</name>
<dbReference type="Proteomes" id="UP001219568">
    <property type="component" value="Unassembled WGS sequence"/>
</dbReference>
<reference evidence="1" key="2">
    <citation type="submission" date="2023-01" db="EMBL/GenBank/DDBJ databases">
        <authorList>
            <person name="Petersen C."/>
        </authorList>
    </citation>
    <scope>NUCLEOTIDE SEQUENCE</scope>
    <source>
        <strain evidence="1">IBT 15450</strain>
    </source>
</reference>
<proteinExistence type="predicted"/>
<gene>
    <name evidence="1" type="ORF">N7460_013874</name>
</gene>
<evidence type="ECO:0000313" key="1">
    <source>
        <dbReference type="EMBL" id="KAJ6023479.1"/>
    </source>
</evidence>
<reference evidence="1" key="1">
    <citation type="journal article" date="2023" name="IMA Fungus">
        <title>Comparative genomic study of the Penicillium genus elucidates a diverse pangenome and 15 lateral gene transfer events.</title>
        <authorList>
            <person name="Petersen C."/>
            <person name="Sorensen T."/>
            <person name="Nielsen M.R."/>
            <person name="Sondergaard T.E."/>
            <person name="Sorensen J.L."/>
            <person name="Fitzpatrick D.A."/>
            <person name="Frisvad J.C."/>
            <person name="Nielsen K.L."/>
        </authorList>
    </citation>
    <scope>NUCLEOTIDE SEQUENCE</scope>
    <source>
        <strain evidence="1">IBT 15450</strain>
    </source>
</reference>
<accession>A0AAD6HZQ5</accession>